<evidence type="ECO:0000313" key="5">
    <source>
        <dbReference type="EMBL" id="MDA3614094.1"/>
    </source>
</evidence>
<evidence type="ECO:0000256" key="1">
    <source>
        <dbReference type="ARBA" id="ARBA00006926"/>
    </source>
</evidence>
<comment type="caution">
    <text evidence="5">The sequence shown here is derived from an EMBL/GenBank/DDBJ whole genome shotgun (WGS) entry which is preliminary data.</text>
</comment>
<dbReference type="RefSeq" id="WP_407030421.1">
    <property type="nucleotide sequence ID" value="NZ_JAQGEF010000004.1"/>
</dbReference>
<dbReference type="PIRSF" id="PIRSF000303">
    <property type="entry name" value="Glutathion_perox"/>
    <property type="match status" value="1"/>
</dbReference>
<comment type="similarity">
    <text evidence="1 4">Belongs to the glutathione peroxidase family.</text>
</comment>
<accession>A0ABT4UGW4</accession>
<dbReference type="Gene3D" id="3.40.30.10">
    <property type="entry name" value="Glutaredoxin"/>
    <property type="match status" value="1"/>
</dbReference>
<dbReference type="Proteomes" id="UP001210231">
    <property type="component" value="Unassembled WGS sequence"/>
</dbReference>
<proteinExistence type="inferred from homology"/>
<keyword evidence="6" id="KW-1185">Reference proteome</keyword>
<dbReference type="PANTHER" id="PTHR11592:SF78">
    <property type="entry name" value="GLUTATHIONE PEROXIDASE"/>
    <property type="match status" value="1"/>
</dbReference>
<dbReference type="InterPro" id="IPR000889">
    <property type="entry name" value="Glutathione_peroxidase"/>
</dbReference>
<dbReference type="PROSITE" id="PS00763">
    <property type="entry name" value="GLUTATHIONE_PEROXID_2"/>
    <property type="match status" value="1"/>
</dbReference>
<protein>
    <recommendedName>
        <fullName evidence="4">Glutathione peroxidase</fullName>
    </recommendedName>
</protein>
<evidence type="ECO:0000256" key="2">
    <source>
        <dbReference type="ARBA" id="ARBA00022559"/>
    </source>
</evidence>
<sequence length="190" mass="21595">MNKLKDFKYKLIMFVGKYLKLNKKMSNTKENQAPVSFYSLSATLNNGKEFTFESLKGKNVLIVNLASACGYTPQYEDLEKLYQAYKGKLEILGFPCNQFGAQEQGSDEEIATFCKVNFGVTFPLFKKADVKGSEQQPVYKWLTDATLNGWNSQEPTWNFYKYFIDTNGELQTTMASGVAPFDEALTQLIK</sequence>
<organism evidence="5 6">
    <name type="scientific">Polluticaenibacter yanchengensis</name>
    <dbReference type="NCBI Taxonomy" id="3014562"/>
    <lineage>
        <taxon>Bacteria</taxon>
        <taxon>Pseudomonadati</taxon>
        <taxon>Bacteroidota</taxon>
        <taxon>Chitinophagia</taxon>
        <taxon>Chitinophagales</taxon>
        <taxon>Chitinophagaceae</taxon>
        <taxon>Polluticaenibacter</taxon>
    </lineage>
</organism>
<evidence type="ECO:0000256" key="3">
    <source>
        <dbReference type="ARBA" id="ARBA00023002"/>
    </source>
</evidence>
<dbReference type="InterPro" id="IPR029760">
    <property type="entry name" value="GPX_CS"/>
</dbReference>
<dbReference type="SUPFAM" id="SSF52833">
    <property type="entry name" value="Thioredoxin-like"/>
    <property type="match status" value="1"/>
</dbReference>
<keyword evidence="2 4" id="KW-0575">Peroxidase</keyword>
<dbReference type="PRINTS" id="PR01011">
    <property type="entry name" value="GLUTPROXDASE"/>
</dbReference>
<keyword evidence="3 4" id="KW-0560">Oxidoreductase</keyword>
<dbReference type="GO" id="GO:0004601">
    <property type="term" value="F:peroxidase activity"/>
    <property type="evidence" value="ECO:0007669"/>
    <property type="project" value="UniProtKB-KW"/>
</dbReference>
<dbReference type="PANTHER" id="PTHR11592">
    <property type="entry name" value="GLUTATHIONE PEROXIDASE"/>
    <property type="match status" value="1"/>
</dbReference>
<dbReference type="CDD" id="cd00340">
    <property type="entry name" value="GSH_Peroxidase"/>
    <property type="match status" value="1"/>
</dbReference>
<name>A0ABT4UGW4_9BACT</name>
<dbReference type="EMBL" id="JAQGEF010000004">
    <property type="protein sequence ID" value="MDA3614094.1"/>
    <property type="molecule type" value="Genomic_DNA"/>
</dbReference>
<dbReference type="InterPro" id="IPR036249">
    <property type="entry name" value="Thioredoxin-like_sf"/>
</dbReference>
<evidence type="ECO:0000256" key="4">
    <source>
        <dbReference type="RuleBase" id="RU000499"/>
    </source>
</evidence>
<dbReference type="PROSITE" id="PS51355">
    <property type="entry name" value="GLUTATHIONE_PEROXID_3"/>
    <property type="match status" value="1"/>
</dbReference>
<reference evidence="5 6" key="1">
    <citation type="submission" date="2022-12" db="EMBL/GenBank/DDBJ databases">
        <title>Chitinophagaceae gen. sp. nov., a new member of the family Chitinophagaceae, isolated from soil in a chemical factory.</title>
        <authorList>
            <person name="Ke Z."/>
        </authorList>
    </citation>
    <scope>NUCLEOTIDE SEQUENCE [LARGE SCALE GENOMIC DNA]</scope>
    <source>
        <strain evidence="5 6">LY-5</strain>
    </source>
</reference>
<dbReference type="Pfam" id="PF00255">
    <property type="entry name" value="GSHPx"/>
    <property type="match status" value="1"/>
</dbReference>
<evidence type="ECO:0000313" key="6">
    <source>
        <dbReference type="Proteomes" id="UP001210231"/>
    </source>
</evidence>
<gene>
    <name evidence="5" type="ORF">O3P16_04700</name>
</gene>